<dbReference type="SUPFAM" id="SSF54171">
    <property type="entry name" value="DNA-binding domain"/>
    <property type="match status" value="2"/>
</dbReference>
<dbReference type="PROSITE" id="PS51032">
    <property type="entry name" value="AP2_ERF"/>
    <property type="match status" value="2"/>
</dbReference>
<dbReference type="InterPro" id="IPR036955">
    <property type="entry name" value="AP2/ERF_dom_sf"/>
</dbReference>
<evidence type="ECO:0000256" key="5">
    <source>
        <dbReference type="ARBA" id="ARBA00023163"/>
    </source>
</evidence>
<dbReference type="FunFam" id="3.30.730.10:FF:000002">
    <property type="entry name" value="AP2-like ethylene-responsive transcription factor"/>
    <property type="match status" value="1"/>
</dbReference>
<proteinExistence type="predicted"/>
<dbReference type="InterPro" id="IPR016177">
    <property type="entry name" value="DNA-bd_dom_sf"/>
</dbReference>
<feature type="region of interest" description="Disordered" evidence="7">
    <location>
        <begin position="196"/>
        <end position="298"/>
    </location>
</feature>
<dbReference type="PRINTS" id="PR00367">
    <property type="entry name" value="ETHRSPELEMNT"/>
</dbReference>
<feature type="compositionally biased region" description="Low complexity" evidence="7">
    <location>
        <begin position="205"/>
        <end position="247"/>
    </location>
</feature>
<reference evidence="9" key="1">
    <citation type="journal article" date="2021" name="Front. Plant Sci.">
        <title>Chromosome-Scale Genome Assembly for Chinese Sour Jujube and Insights Into Its Genome Evolution and Domestication Signature.</title>
        <authorList>
            <person name="Shen L.-Y."/>
            <person name="Luo H."/>
            <person name="Wang X.-L."/>
            <person name="Wang X.-M."/>
            <person name="Qiu X.-J."/>
            <person name="Liu H."/>
            <person name="Zhou S.-S."/>
            <person name="Jia K.-H."/>
            <person name="Nie S."/>
            <person name="Bao Y.-T."/>
            <person name="Zhang R.-G."/>
            <person name="Yun Q.-Z."/>
            <person name="Chai Y.-H."/>
            <person name="Lu J.-Y."/>
            <person name="Li Y."/>
            <person name="Zhao S.-W."/>
            <person name="Mao J.-F."/>
            <person name="Jia S.-G."/>
            <person name="Mao Y.-M."/>
        </authorList>
    </citation>
    <scope>NUCLEOTIDE SEQUENCE</scope>
    <source>
        <strain evidence="9">AT0</strain>
        <tissue evidence="9">Leaf</tissue>
    </source>
</reference>
<dbReference type="CDD" id="cd00018">
    <property type="entry name" value="AP2"/>
    <property type="match status" value="2"/>
</dbReference>
<dbReference type="EMBL" id="JAEACU010000002">
    <property type="protein sequence ID" value="KAH7543493.1"/>
    <property type="molecule type" value="Genomic_DNA"/>
</dbReference>
<evidence type="ECO:0000313" key="9">
    <source>
        <dbReference type="EMBL" id="KAH7543493.1"/>
    </source>
</evidence>
<evidence type="ECO:0000256" key="4">
    <source>
        <dbReference type="ARBA" id="ARBA00023125"/>
    </source>
</evidence>
<name>A0A978VXE8_ZIZJJ</name>
<organism evidence="9 10">
    <name type="scientific">Ziziphus jujuba var. spinosa</name>
    <dbReference type="NCBI Taxonomy" id="714518"/>
    <lineage>
        <taxon>Eukaryota</taxon>
        <taxon>Viridiplantae</taxon>
        <taxon>Streptophyta</taxon>
        <taxon>Embryophyta</taxon>
        <taxon>Tracheophyta</taxon>
        <taxon>Spermatophyta</taxon>
        <taxon>Magnoliopsida</taxon>
        <taxon>eudicotyledons</taxon>
        <taxon>Gunneridae</taxon>
        <taxon>Pentapetalae</taxon>
        <taxon>rosids</taxon>
        <taxon>fabids</taxon>
        <taxon>Rosales</taxon>
        <taxon>Rhamnaceae</taxon>
        <taxon>Paliureae</taxon>
        <taxon>Ziziphus</taxon>
    </lineage>
</organism>
<dbReference type="PANTHER" id="PTHR32467:SF72">
    <property type="entry name" value="AP2-LIKE ETHYLENE-RESPONSIVE TRANSCRIPTION FACTOR BBM"/>
    <property type="match status" value="1"/>
</dbReference>
<comment type="caution">
    <text evidence="9">The sequence shown here is derived from an EMBL/GenBank/DDBJ whole genome shotgun (WGS) entry which is preliminary data.</text>
</comment>
<keyword evidence="4" id="KW-0238">DNA-binding</keyword>
<feature type="compositionally biased region" description="Gly residues" evidence="7">
    <location>
        <begin position="255"/>
        <end position="265"/>
    </location>
</feature>
<dbReference type="GO" id="GO:0005634">
    <property type="term" value="C:nucleus"/>
    <property type="evidence" value="ECO:0007669"/>
    <property type="project" value="UniProtKB-SubCell"/>
</dbReference>
<gene>
    <name evidence="9" type="ORF">FEM48_Zijuj02G0190000</name>
</gene>
<sequence>MASMNWLGFSLSPQELPASQSHHDHHHHHHQDHSQTSVSRLGFNSDEISGTDVSGECFDLTSESAAPSLNLPPPFGIFEAFNRHNQAQDWNMKGLGMNSDTNYKNTSDLSMLMGTTSTTCSSSQNLENQHHQPKLENFLGRHDPTAADYMFQSCSLQLPSEAPAAETANGGASGGGGSINNSSIGLSMIKTWLRNQPAPTHTGNKNDGGATCNNNNNNNNNGGNMMTTTAAAQTLSLSMSTGSQSSSALPLLTSSGGGGGGGSGGDSSSSDNKQQPTSSTTAQDGQTGAIETVPRKSIDTFGQRTSIYRGVTRHRWTGRYEAHLWDNSCRREGQTRKGRQGGYDKEEKAARAYDLAALKYWGTTTTTNFPISNYEKELEEMKHMTRQEYVASLRRKSSGFSRGASIYRGVTRHHQHGRWQARIGRVAGNKDLYLGTFSTQEEAAEAYDIAAIKFRGLNAVTNFDMSRYDVKSILESSTLPIGGAAKRLKDVEQAEMTVDGQRTDDDNLSSQLTDGISSYGAAATNHGWPTLAFQQAQPFSMHYPYGQRVWCKQEQDSDNHGFQDLHHQYQTSSTHNFFQPNSVLHNLMGMDSTSLEHSSGSNNSVIYSNGASHGDGNGGVGYGSSNGGYAIPMATVISNENHQNHGNAGNGFGDSDVKALGYENLFGSADPYHGRNLYYLSQQSAVGVVKAGGGYDQGSACNNWVPTAVPTIGPRSGNMAAVCHGAQTFTVWNDT</sequence>
<evidence type="ECO:0000256" key="6">
    <source>
        <dbReference type="ARBA" id="ARBA00023242"/>
    </source>
</evidence>
<accession>A0A978VXE8</accession>
<feature type="region of interest" description="Disordered" evidence="7">
    <location>
        <begin position="15"/>
        <end position="45"/>
    </location>
</feature>
<feature type="compositionally biased region" description="Polar residues" evidence="7">
    <location>
        <begin position="272"/>
        <end position="286"/>
    </location>
</feature>
<feature type="domain" description="AP2/ERF" evidence="8">
    <location>
        <begin position="307"/>
        <end position="370"/>
    </location>
</feature>
<keyword evidence="6" id="KW-0539">Nucleus</keyword>
<dbReference type="Proteomes" id="UP000813462">
    <property type="component" value="Unassembled WGS sequence"/>
</dbReference>
<protein>
    <recommendedName>
        <fullName evidence="8">AP2/ERF domain-containing protein</fullName>
    </recommendedName>
</protein>
<dbReference type="PANTHER" id="PTHR32467">
    <property type="entry name" value="AP2-LIKE ETHYLENE-RESPONSIVE TRANSCRIPTION FACTOR"/>
    <property type="match status" value="1"/>
</dbReference>
<keyword evidence="3" id="KW-0805">Transcription regulation</keyword>
<dbReference type="InterPro" id="IPR001471">
    <property type="entry name" value="AP2/ERF_dom"/>
</dbReference>
<dbReference type="SMART" id="SM00380">
    <property type="entry name" value="AP2"/>
    <property type="match status" value="2"/>
</dbReference>
<evidence type="ECO:0000313" key="10">
    <source>
        <dbReference type="Proteomes" id="UP000813462"/>
    </source>
</evidence>
<evidence type="ECO:0000259" key="8">
    <source>
        <dbReference type="PROSITE" id="PS51032"/>
    </source>
</evidence>
<evidence type="ECO:0000256" key="2">
    <source>
        <dbReference type="ARBA" id="ARBA00022737"/>
    </source>
</evidence>
<dbReference type="AlphaFoldDB" id="A0A978VXE8"/>
<dbReference type="Pfam" id="PF00847">
    <property type="entry name" value="AP2"/>
    <property type="match status" value="1"/>
</dbReference>
<evidence type="ECO:0000256" key="1">
    <source>
        <dbReference type="ARBA" id="ARBA00004123"/>
    </source>
</evidence>
<keyword evidence="2" id="KW-0677">Repeat</keyword>
<comment type="subcellular location">
    <subcellularLocation>
        <location evidence="1">Nucleus</location>
    </subcellularLocation>
</comment>
<dbReference type="FunFam" id="3.30.730.10:FF:000003">
    <property type="entry name" value="AP2-like ethylene-responsive transcription factor ANT"/>
    <property type="match status" value="1"/>
</dbReference>
<keyword evidence="5" id="KW-0804">Transcription</keyword>
<evidence type="ECO:0000256" key="3">
    <source>
        <dbReference type="ARBA" id="ARBA00023015"/>
    </source>
</evidence>
<evidence type="ECO:0000256" key="7">
    <source>
        <dbReference type="SAM" id="MobiDB-lite"/>
    </source>
</evidence>
<dbReference type="GO" id="GO:0003677">
    <property type="term" value="F:DNA binding"/>
    <property type="evidence" value="ECO:0007669"/>
    <property type="project" value="UniProtKB-KW"/>
</dbReference>
<dbReference type="Gene3D" id="3.30.730.10">
    <property type="entry name" value="AP2/ERF domain"/>
    <property type="match status" value="2"/>
</dbReference>
<feature type="domain" description="AP2/ERF" evidence="8">
    <location>
        <begin position="406"/>
        <end position="464"/>
    </location>
</feature>
<dbReference type="GO" id="GO:0003700">
    <property type="term" value="F:DNA-binding transcription factor activity"/>
    <property type="evidence" value="ECO:0007669"/>
    <property type="project" value="InterPro"/>
</dbReference>